<evidence type="ECO:0000256" key="6">
    <source>
        <dbReference type="ARBA" id="ARBA00047445"/>
    </source>
</evidence>
<dbReference type="HOGENOM" id="CLU_043773_1_0_14"/>
<dbReference type="InterPro" id="IPR053190">
    <property type="entry name" value="NAPRTase-like"/>
</dbReference>
<comment type="pathway">
    <text evidence="1">Cofactor biosynthesis; NAD(+) biosynthesis; nicotinate D-ribonucleotide from nicotinate: step 1/1.</text>
</comment>
<evidence type="ECO:0000313" key="10">
    <source>
        <dbReference type="Proteomes" id="UP000027182"/>
    </source>
</evidence>
<dbReference type="PANTHER" id="PTHR43202">
    <property type="entry name" value="NICOTINATE-NUCLEOTIDE PYROPHOSPHORYLASE"/>
    <property type="match status" value="1"/>
</dbReference>
<dbReference type="InterPro" id="IPR036068">
    <property type="entry name" value="Nicotinate_pribotase-like_C"/>
</dbReference>
<evidence type="ECO:0000256" key="2">
    <source>
        <dbReference type="ARBA" id="ARBA00013236"/>
    </source>
</evidence>
<evidence type="ECO:0000256" key="3">
    <source>
        <dbReference type="ARBA" id="ARBA00022553"/>
    </source>
</evidence>
<keyword evidence="5" id="KW-0662">Pyridine nucleotide biosynthesis</keyword>
<dbReference type="SUPFAM" id="SSF54675">
    <property type="entry name" value="Nicotinate/Quinolinate PRTase N-terminal domain-like"/>
    <property type="match status" value="1"/>
</dbReference>
<dbReference type="GO" id="GO:0009435">
    <property type="term" value="P:NAD+ biosynthetic process"/>
    <property type="evidence" value="ECO:0007669"/>
    <property type="project" value="UniProtKB-UniPathway"/>
</dbReference>
<reference evidence="9 10" key="1">
    <citation type="submission" date="2013-04" db="EMBL/GenBank/DDBJ databases">
        <authorList>
            <person name="Lin L."/>
            <person name="Zeng Z."/>
            <person name="Xie J."/>
            <person name="Luo L."/>
            <person name="Yang Z."/>
            <person name="Liang W."/>
            <person name="Lin H."/>
            <person name="Dong C."/>
            <person name="Sun Y."/>
        </authorList>
    </citation>
    <scope>NUCLEOTIDE SEQUENCE [LARGE SCALE GENOMIC DNA]</scope>
    <source>
        <strain evidence="9 10">CQ-W70</strain>
    </source>
</reference>
<dbReference type="GO" id="GO:0004516">
    <property type="term" value="F:nicotinate phosphoribosyltransferase activity"/>
    <property type="evidence" value="ECO:0007669"/>
    <property type="project" value="UniProtKB-EC"/>
</dbReference>
<dbReference type="GO" id="GO:0004514">
    <property type="term" value="F:nicotinate-nucleotide diphosphorylase (carboxylating) activity"/>
    <property type="evidence" value="ECO:0007669"/>
    <property type="project" value="UniProtKB-EC"/>
</dbReference>
<dbReference type="Pfam" id="PF02749">
    <property type="entry name" value="QRPTase_N"/>
    <property type="match status" value="1"/>
</dbReference>
<dbReference type="InterPro" id="IPR013785">
    <property type="entry name" value="Aldolase_TIM"/>
</dbReference>
<name>A0A059XZY7_MYCBV</name>
<proteinExistence type="predicted"/>
<evidence type="ECO:0000256" key="5">
    <source>
        <dbReference type="ARBA" id="ARBA00022642"/>
    </source>
</evidence>
<gene>
    <name evidence="9" type="ORF">K668_03140</name>
</gene>
<dbReference type="UniPathway" id="UPA00253">
    <property type="reaction ID" value="UER00457"/>
</dbReference>
<dbReference type="Gene3D" id="3.90.1170.20">
    <property type="entry name" value="Quinolinate phosphoribosyl transferase, N-terminal domain"/>
    <property type="match status" value="1"/>
</dbReference>
<organism evidence="9 10">
    <name type="scientific">Mycoplasmopsis bovis CQ-W70</name>
    <dbReference type="NCBI Taxonomy" id="1316930"/>
    <lineage>
        <taxon>Bacteria</taxon>
        <taxon>Bacillati</taxon>
        <taxon>Mycoplasmatota</taxon>
        <taxon>Mycoplasmoidales</taxon>
        <taxon>Metamycoplasmataceae</taxon>
        <taxon>Mycoplasmopsis</taxon>
    </lineage>
</organism>
<dbReference type="PANTHER" id="PTHR43202:SF1">
    <property type="entry name" value="NICOTINATE PHOSPHORIBOSYLTRANSFERASE"/>
    <property type="match status" value="1"/>
</dbReference>
<sequence>MDINKYISEYFHKTKKILETKNPDNIITLQFFQRRDNAMLAGMEEALDFLEKHTDTSKYKIRYLKDGTIMSKMEVALELTGRYQAFGIYEGIIDGILTRSTSIATNAYECVKAANGKEIIFMGDRADHYLMQVIDGKAVSVAGVSAMSTDAQNVNPSSTSFGSVPHILIQNFAGNTAEAMAAYANVWPEDQIISLVDYHNNVIEQSLESFRKLGNRLYGVRVDTSKNMKDKMFNNEADNKEYYGVNIEMIKRLREALDNAGGKDVKIIVSSGFSAEKIRKFEEANTPVDSYGVGQAMFKFECFFSADAVLLNGKNEAKDGRMYRPNSKLIDYN</sequence>
<dbReference type="KEGG" id="mbq:K668_03140"/>
<accession>A0A059XZY7</accession>
<dbReference type="NCBIfam" id="NF005529">
    <property type="entry name" value="PRK07188.1"/>
    <property type="match status" value="1"/>
</dbReference>
<dbReference type="InterPro" id="IPR022412">
    <property type="entry name" value="Quinolinate_PRibosylTrfase_N"/>
</dbReference>
<keyword evidence="3" id="KW-0597">Phosphoprotein</keyword>
<dbReference type="PIRSF" id="PIRSF000484">
    <property type="entry name" value="NAPRT"/>
    <property type="match status" value="1"/>
</dbReference>
<dbReference type="RefSeq" id="WP_013954967.1">
    <property type="nucleotide sequence ID" value="NZ_CP005933.1"/>
</dbReference>
<evidence type="ECO:0000313" key="9">
    <source>
        <dbReference type="EMBL" id="AIA34204.1"/>
    </source>
</evidence>
<dbReference type="EC" id="6.3.4.21" evidence="2"/>
<evidence type="ECO:0000256" key="4">
    <source>
        <dbReference type="ARBA" id="ARBA00022598"/>
    </source>
</evidence>
<dbReference type="AlphaFoldDB" id="A0A059XZY7"/>
<comment type="catalytic activity">
    <reaction evidence="7">
        <text>5-phospho-alpha-D-ribose 1-diphosphate + nicotinate + ATP + H2O = nicotinate beta-D-ribonucleotide + ADP + phosphate + diphosphate</text>
        <dbReference type="Rhea" id="RHEA:36163"/>
        <dbReference type="ChEBI" id="CHEBI:15377"/>
        <dbReference type="ChEBI" id="CHEBI:30616"/>
        <dbReference type="ChEBI" id="CHEBI:32544"/>
        <dbReference type="ChEBI" id="CHEBI:33019"/>
        <dbReference type="ChEBI" id="CHEBI:43474"/>
        <dbReference type="ChEBI" id="CHEBI:57502"/>
        <dbReference type="ChEBI" id="CHEBI:58017"/>
        <dbReference type="ChEBI" id="CHEBI:456216"/>
        <dbReference type="EC" id="6.3.4.21"/>
    </reaction>
</comment>
<dbReference type="InterPro" id="IPR007229">
    <property type="entry name" value="Nic_PRibTrfase-Fam"/>
</dbReference>
<protein>
    <recommendedName>
        <fullName evidence="2">nicotinate phosphoribosyltransferase</fullName>
        <ecNumber evidence="2">6.3.4.21</ecNumber>
    </recommendedName>
</protein>
<dbReference type="PATRIC" id="fig|1316930.3.peg.642"/>
<dbReference type="Proteomes" id="UP000027182">
    <property type="component" value="Chromosome"/>
</dbReference>
<evidence type="ECO:0000259" key="8">
    <source>
        <dbReference type="Pfam" id="PF02749"/>
    </source>
</evidence>
<comment type="catalytic activity">
    <reaction evidence="6">
        <text>nicotinate beta-D-ribonucleotide + CO2 + diphosphate = quinolinate + 5-phospho-alpha-D-ribose 1-diphosphate + 2 H(+)</text>
        <dbReference type="Rhea" id="RHEA:12733"/>
        <dbReference type="ChEBI" id="CHEBI:15378"/>
        <dbReference type="ChEBI" id="CHEBI:16526"/>
        <dbReference type="ChEBI" id="CHEBI:29959"/>
        <dbReference type="ChEBI" id="CHEBI:33019"/>
        <dbReference type="ChEBI" id="CHEBI:57502"/>
        <dbReference type="ChEBI" id="CHEBI:58017"/>
        <dbReference type="EC" id="2.4.2.19"/>
    </reaction>
</comment>
<keyword evidence="9" id="KW-0328">Glycosyltransferase</keyword>
<dbReference type="SUPFAM" id="SSF51690">
    <property type="entry name" value="Nicotinate/Quinolinate PRTase C-terminal domain-like"/>
    <property type="match status" value="1"/>
</dbReference>
<evidence type="ECO:0000256" key="1">
    <source>
        <dbReference type="ARBA" id="ARBA00004952"/>
    </source>
</evidence>
<dbReference type="InterPro" id="IPR037128">
    <property type="entry name" value="Quinolinate_PRibosylTase_N_sf"/>
</dbReference>
<feature type="domain" description="Quinolinate phosphoribosyl transferase N-terminal" evidence="8">
    <location>
        <begin position="21"/>
        <end position="100"/>
    </location>
</feature>
<keyword evidence="9" id="KW-0808">Transferase</keyword>
<evidence type="ECO:0000256" key="7">
    <source>
        <dbReference type="ARBA" id="ARBA00048668"/>
    </source>
</evidence>
<dbReference type="EMBL" id="CP005933">
    <property type="protein sequence ID" value="AIA34204.1"/>
    <property type="molecule type" value="Genomic_DNA"/>
</dbReference>
<dbReference type="Gene3D" id="3.20.20.70">
    <property type="entry name" value="Aldolase class I"/>
    <property type="match status" value="1"/>
</dbReference>
<keyword evidence="4 9" id="KW-0436">Ligase</keyword>